<dbReference type="EMBL" id="MF417879">
    <property type="protein sequence ID" value="ASN68644.1"/>
    <property type="molecule type" value="Genomic_DNA"/>
</dbReference>
<evidence type="ECO:0000256" key="1">
    <source>
        <dbReference type="SAM" id="MobiDB-lite"/>
    </source>
</evidence>
<name>A0A2H4J0Y8_9CAUD</name>
<feature type="compositionally biased region" description="Low complexity" evidence="1">
    <location>
        <begin position="35"/>
        <end position="48"/>
    </location>
</feature>
<dbReference type="Pfam" id="PF10721">
    <property type="entry name" value="DUF2514"/>
    <property type="match status" value="1"/>
</dbReference>
<reference evidence="2" key="1">
    <citation type="submission" date="2017-06" db="EMBL/GenBank/DDBJ databases">
        <title>Novel phages from South African skin metaviromes.</title>
        <authorList>
            <person name="van Zyl L.J."/>
            <person name="Abrahams Y."/>
            <person name="Stander E.A."/>
            <person name="Kirby B.M."/>
            <person name="Clavaud C."/>
            <person name="Farcet C."/>
            <person name="Breton L."/>
            <person name="Trindade M.I."/>
        </authorList>
    </citation>
    <scope>NUCLEOTIDE SEQUENCE</scope>
</reference>
<dbReference type="PROSITE" id="PS51257">
    <property type="entry name" value="PROKAR_LIPOPROTEIN"/>
    <property type="match status" value="1"/>
</dbReference>
<evidence type="ECO:0008006" key="3">
    <source>
        <dbReference type="Google" id="ProtNLM"/>
    </source>
</evidence>
<dbReference type="InterPro" id="IPR019659">
    <property type="entry name" value="DUF2514"/>
</dbReference>
<sequence length="167" mass="18312">MLRLGITAGLVAVLIAGCLAIYNKGRMDERSEWVAEQSEAAEQQATLRAQEERAAREKEQRNQDDIEAVRAETEKIKAQQQADARSADATRKRLLEQTDRLAASLRSCSTNPGIANGSQTRANTADLLAELLRRADERAGELAQIADRSRIAGSACQSAYDSIRNNQ</sequence>
<evidence type="ECO:0000313" key="2">
    <source>
        <dbReference type="EMBL" id="ASN68644.1"/>
    </source>
</evidence>
<proteinExistence type="predicted"/>
<feature type="compositionally biased region" description="Basic and acidic residues" evidence="1">
    <location>
        <begin position="49"/>
        <end position="66"/>
    </location>
</feature>
<feature type="region of interest" description="Disordered" evidence="1">
    <location>
        <begin position="33"/>
        <end position="66"/>
    </location>
</feature>
<accession>A0A2H4J0Y8</accession>
<organism evidence="2">
    <name type="scientific">uncultured Caudovirales phage</name>
    <dbReference type="NCBI Taxonomy" id="2100421"/>
    <lineage>
        <taxon>Viruses</taxon>
        <taxon>Duplodnaviria</taxon>
        <taxon>Heunggongvirae</taxon>
        <taxon>Uroviricota</taxon>
        <taxon>Caudoviricetes</taxon>
        <taxon>Peduoviridae</taxon>
        <taxon>Maltschvirus</taxon>
        <taxon>Maltschvirus maltsch</taxon>
    </lineage>
</organism>
<gene>
    <name evidence="2" type="ORF">3S11_22</name>
</gene>
<protein>
    <recommendedName>
        <fullName evidence="3">DUF2514 domain-containing protein</fullName>
    </recommendedName>
</protein>